<accession>A0ABP7T5K1</accession>
<evidence type="ECO:0000313" key="3">
    <source>
        <dbReference type="Proteomes" id="UP001501469"/>
    </source>
</evidence>
<feature type="transmembrane region" description="Helical" evidence="1">
    <location>
        <begin position="54"/>
        <end position="74"/>
    </location>
</feature>
<evidence type="ECO:0000313" key="2">
    <source>
        <dbReference type="EMBL" id="GAA4021074.1"/>
    </source>
</evidence>
<keyword evidence="3" id="KW-1185">Reference proteome</keyword>
<protein>
    <submittedName>
        <fullName evidence="2">Uncharacterized protein</fullName>
    </submittedName>
</protein>
<keyword evidence="1" id="KW-0472">Membrane</keyword>
<name>A0ABP7T5K1_9BACT</name>
<reference evidence="3" key="1">
    <citation type="journal article" date="2019" name="Int. J. Syst. Evol. Microbiol.">
        <title>The Global Catalogue of Microorganisms (GCM) 10K type strain sequencing project: providing services to taxonomists for standard genome sequencing and annotation.</title>
        <authorList>
            <consortium name="The Broad Institute Genomics Platform"/>
            <consortium name="The Broad Institute Genome Sequencing Center for Infectious Disease"/>
            <person name="Wu L."/>
            <person name="Ma J."/>
        </authorList>
    </citation>
    <scope>NUCLEOTIDE SEQUENCE [LARGE SCALE GENOMIC DNA]</scope>
    <source>
        <strain evidence="3">JCM 17225</strain>
    </source>
</reference>
<keyword evidence="1" id="KW-0812">Transmembrane</keyword>
<comment type="caution">
    <text evidence="2">The sequence shown here is derived from an EMBL/GenBank/DDBJ whole genome shotgun (WGS) entry which is preliminary data.</text>
</comment>
<dbReference type="EMBL" id="BAABDK010000001">
    <property type="protein sequence ID" value="GAA4021074.1"/>
    <property type="molecule type" value="Genomic_DNA"/>
</dbReference>
<gene>
    <name evidence="2" type="ORF">GCM10022409_00840</name>
</gene>
<evidence type="ECO:0000256" key="1">
    <source>
        <dbReference type="SAM" id="Phobius"/>
    </source>
</evidence>
<proteinExistence type="predicted"/>
<keyword evidence="1" id="KW-1133">Transmembrane helix</keyword>
<dbReference type="Proteomes" id="UP001501469">
    <property type="component" value="Unassembled WGS sequence"/>
</dbReference>
<sequence>MLLTGLARVFPWLAPPTAASGAAPIISRRIVKLSLAWQLALLVPSVVLNLNREVVLLVLALASFVVPLGLLLLANRRNAL</sequence>
<organism evidence="2 3">
    <name type="scientific">Hymenobacter glaciei</name>
    <dbReference type="NCBI Taxonomy" id="877209"/>
    <lineage>
        <taxon>Bacteria</taxon>
        <taxon>Pseudomonadati</taxon>
        <taxon>Bacteroidota</taxon>
        <taxon>Cytophagia</taxon>
        <taxon>Cytophagales</taxon>
        <taxon>Hymenobacteraceae</taxon>
        <taxon>Hymenobacter</taxon>
    </lineage>
</organism>